<dbReference type="Proteomes" id="UP001500831">
    <property type="component" value="Unassembled WGS sequence"/>
</dbReference>
<dbReference type="RefSeq" id="WP_344980470.1">
    <property type="nucleotide sequence ID" value="NZ_BAAAVI010000077.1"/>
</dbReference>
<gene>
    <name evidence="1" type="ORF">GCM10010517_69790</name>
</gene>
<evidence type="ECO:0008006" key="3">
    <source>
        <dbReference type="Google" id="ProtNLM"/>
    </source>
</evidence>
<organism evidence="1 2">
    <name type="scientific">Streptosporangium fragile</name>
    <dbReference type="NCBI Taxonomy" id="46186"/>
    <lineage>
        <taxon>Bacteria</taxon>
        <taxon>Bacillati</taxon>
        <taxon>Actinomycetota</taxon>
        <taxon>Actinomycetes</taxon>
        <taxon>Streptosporangiales</taxon>
        <taxon>Streptosporangiaceae</taxon>
        <taxon>Streptosporangium</taxon>
    </lineage>
</organism>
<comment type="caution">
    <text evidence="1">The sequence shown here is derived from an EMBL/GenBank/DDBJ whole genome shotgun (WGS) entry which is preliminary data.</text>
</comment>
<sequence length="220" mass="22215">MRFRGTDPDILIAITAGGGVCVPRRSEKSSHRFIVFVGKYKKQIREEEEPVRRVVILMAGALAVMATGLQPASAEDTTVTFTVTAGPLTIAVPTAVDLGSGDPSTTIADSLGTVTVTDARGANPSAWTATVSSTDFTASGVPAIPASAVTYTPGAATATSGDGNFTPGTPAALSSTPITAFTHSAGTGSNTCSWNPTLSVAVPNTATAVTYTGTVTHLVA</sequence>
<evidence type="ECO:0000313" key="1">
    <source>
        <dbReference type="EMBL" id="GAA2903770.1"/>
    </source>
</evidence>
<name>A0ABN3W8M4_9ACTN</name>
<evidence type="ECO:0000313" key="2">
    <source>
        <dbReference type="Proteomes" id="UP001500831"/>
    </source>
</evidence>
<keyword evidence="2" id="KW-1185">Reference proteome</keyword>
<reference evidence="1 2" key="1">
    <citation type="journal article" date="2019" name="Int. J. Syst. Evol. Microbiol.">
        <title>The Global Catalogue of Microorganisms (GCM) 10K type strain sequencing project: providing services to taxonomists for standard genome sequencing and annotation.</title>
        <authorList>
            <consortium name="The Broad Institute Genomics Platform"/>
            <consortium name="The Broad Institute Genome Sequencing Center for Infectious Disease"/>
            <person name="Wu L."/>
            <person name="Ma J."/>
        </authorList>
    </citation>
    <scope>NUCLEOTIDE SEQUENCE [LARGE SCALE GENOMIC DNA]</scope>
    <source>
        <strain evidence="1 2">JCM 6242</strain>
    </source>
</reference>
<protein>
    <recommendedName>
        <fullName evidence="3">WxL domain-containing protein</fullName>
    </recommendedName>
</protein>
<dbReference type="EMBL" id="BAAAVI010000077">
    <property type="protein sequence ID" value="GAA2903770.1"/>
    <property type="molecule type" value="Genomic_DNA"/>
</dbReference>
<proteinExistence type="predicted"/>
<accession>A0ABN3W8M4</accession>